<proteinExistence type="predicted"/>
<feature type="coiled-coil region" evidence="1">
    <location>
        <begin position="31"/>
        <end position="58"/>
    </location>
</feature>
<dbReference type="eggNOG" id="ENOG5032JS0">
    <property type="taxonomic scope" value="Bacteria"/>
</dbReference>
<gene>
    <name evidence="2" type="ORF">CUS_8125</name>
</gene>
<accession>E9SB12</accession>
<dbReference type="OrthoDB" id="1822027at2"/>
<dbReference type="AlphaFoldDB" id="E9SB12"/>
<evidence type="ECO:0000256" key="1">
    <source>
        <dbReference type="SAM" id="Coils"/>
    </source>
</evidence>
<name>E9SB12_RUMAL</name>
<keyword evidence="1" id="KW-0175">Coiled coil</keyword>
<dbReference type="STRING" id="246199.CUS_8125"/>
<sequence length="128" mass="14841">MGMRKDINININKDKKPTVEQRVEKLEKYKEEELEKKIQILERRIRKLEKRVNGGSAMSKILSELIGQEVILNISREEVRCKVLDVDEDWIKILIPAKKNGIDVTITKPITELKEITYLPKAALDLMG</sequence>
<dbReference type="Proteomes" id="UP000004259">
    <property type="component" value="Unassembled WGS sequence"/>
</dbReference>
<comment type="caution">
    <text evidence="2">The sequence shown here is derived from an EMBL/GenBank/DDBJ whole genome shotgun (WGS) entry which is preliminary data.</text>
</comment>
<organism evidence="2 3">
    <name type="scientific">Ruminococcus albus 8</name>
    <dbReference type="NCBI Taxonomy" id="246199"/>
    <lineage>
        <taxon>Bacteria</taxon>
        <taxon>Bacillati</taxon>
        <taxon>Bacillota</taxon>
        <taxon>Clostridia</taxon>
        <taxon>Eubacteriales</taxon>
        <taxon>Oscillospiraceae</taxon>
        <taxon>Ruminococcus</taxon>
    </lineage>
</organism>
<dbReference type="RefSeq" id="WP_002848453.1">
    <property type="nucleotide sequence ID" value="NZ_ADKM02000062.1"/>
</dbReference>
<evidence type="ECO:0000313" key="2">
    <source>
        <dbReference type="EMBL" id="EGC03639.1"/>
    </source>
</evidence>
<protein>
    <submittedName>
        <fullName evidence="2">Uncharacterized protein</fullName>
    </submittedName>
</protein>
<dbReference type="EMBL" id="ADKM02000062">
    <property type="protein sequence ID" value="EGC03639.1"/>
    <property type="molecule type" value="Genomic_DNA"/>
</dbReference>
<keyword evidence="3" id="KW-1185">Reference proteome</keyword>
<reference evidence="2 3" key="1">
    <citation type="submission" date="2011-02" db="EMBL/GenBank/DDBJ databases">
        <authorList>
            <person name="Nelson K.E."/>
            <person name="Sutton G."/>
            <person name="Torralba M."/>
            <person name="Durkin S."/>
            <person name="Harkins D."/>
            <person name="Montgomery R."/>
            <person name="Ziemer C."/>
            <person name="Klaassens E."/>
            <person name="Ocuiv P."/>
            <person name="Morrison M."/>
        </authorList>
    </citation>
    <scope>NUCLEOTIDE SEQUENCE [LARGE SCALE GENOMIC DNA]</scope>
    <source>
        <strain evidence="2 3">8</strain>
    </source>
</reference>
<evidence type="ECO:0000313" key="3">
    <source>
        <dbReference type="Proteomes" id="UP000004259"/>
    </source>
</evidence>